<evidence type="ECO:0000256" key="1">
    <source>
        <dbReference type="ARBA" id="ARBA00000900"/>
    </source>
</evidence>
<name>A0A3M6UPS6_POCDA</name>
<feature type="region of interest" description="Disordered" evidence="6">
    <location>
        <begin position="325"/>
        <end position="357"/>
    </location>
</feature>
<dbReference type="GO" id="GO:0007219">
    <property type="term" value="P:Notch signaling pathway"/>
    <property type="evidence" value="ECO:0007669"/>
    <property type="project" value="InterPro"/>
</dbReference>
<feature type="region of interest" description="Disordered" evidence="6">
    <location>
        <begin position="1508"/>
        <end position="1546"/>
    </location>
</feature>
<comment type="pathway">
    <text evidence="2">Protein modification; protein ubiquitination.</text>
</comment>
<dbReference type="SMART" id="SM00506">
    <property type="entry name" value="A1pp"/>
    <property type="match status" value="2"/>
</dbReference>
<dbReference type="GO" id="GO:0061630">
    <property type="term" value="F:ubiquitin protein ligase activity"/>
    <property type="evidence" value="ECO:0007669"/>
    <property type="project" value="UniProtKB-EC"/>
</dbReference>
<dbReference type="OrthoDB" id="527344at2759"/>
<keyword evidence="4" id="KW-0808">Transferase</keyword>
<dbReference type="InterPro" id="IPR039399">
    <property type="entry name" value="Deltex_C_sf"/>
</dbReference>
<evidence type="ECO:0000259" key="7">
    <source>
        <dbReference type="PROSITE" id="PS51154"/>
    </source>
</evidence>
<dbReference type="Proteomes" id="UP000275408">
    <property type="component" value="Unassembled WGS sequence"/>
</dbReference>
<dbReference type="InterPro" id="IPR039398">
    <property type="entry name" value="Deltex_fam"/>
</dbReference>
<dbReference type="GO" id="GO:0016567">
    <property type="term" value="P:protein ubiquitination"/>
    <property type="evidence" value="ECO:0007669"/>
    <property type="project" value="UniProtKB-UniPathway"/>
</dbReference>
<dbReference type="SUPFAM" id="SSF52949">
    <property type="entry name" value="Macro domain-like"/>
    <property type="match status" value="2"/>
</dbReference>
<dbReference type="UniPathway" id="UPA00143"/>
<comment type="caution">
    <text evidence="8">The sequence shown here is derived from an EMBL/GenBank/DDBJ whole genome shotgun (WGS) entry which is preliminary data.</text>
</comment>
<feature type="compositionally biased region" description="Basic and acidic residues" evidence="6">
    <location>
        <begin position="262"/>
        <end position="272"/>
    </location>
</feature>
<feature type="region of interest" description="Disordered" evidence="6">
    <location>
        <begin position="1113"/>
        <end position="1151"/>
    </location>
</feature>
<reference evidence="8 9" key="1">
    <citation type="journal article" date="2018" name="Sci. Rep.">
        <title>Comparative analysis of the Pocillopora damicornis genome highlights role of immune system in coral evolution.</title>
        <authorList>
            <person name="Cunning R."/>
            <person name="Bay R.A."/>
            <person name="Gillette P."/>
            <person name="Baker A.C."/>
            <person name="Traylor-Knowles N."/>
        </authorList>
    </citation>
    <scope>NUCLEOTIDE SEQUENCE [LARGE SCALE GENOMIC DNA]</scope>
    <source>
        <strain evidence="8">RSMAS</strain>
        <tissue evidence="8">Whole animal</tissue>
    </source>
</reference>
<dbReference type="Pfam" id="PF23085">
    <property type="entry name" value="RRM_PARP14_3"/>
    <property type="match status" value="1"/>
</dbReference>
<dbReference type="InterPro" id="IPR043472">
    <property type="entry name" value="Macro_dom-like"/>
</dbReference>
<dbReference type="InterPro" id="IPR012677">
    <property type="entry name" value="Nucleotide-bd_a/b_plait_sf"/>
</dbReference>
<accession>A0A3M6UPS6</accession>
<dbReference type="GO" id="GO:0046872">
    <property type="term" value="F:metal ion binding"/>
    <property type="evidence" value="ECO:0007669"/>
    <property type="project" value="UniProtKB-KW"/>
</dbReference>
<keyword evidence="5" id="KW-0479">Metal-binding</keyword>
<feature type="region of interest" description="Disordered" evidence="6">
    <location>
        <begin position="1343"/>
        <end position="1366"/>
    </location>
</feature>
<evidence type="ECO:0000313" key="9">
    <source>
        <dbReference type="Proteomes" id="UP000275408"/>
    </source>
</evidence>
<dbReference type="Gene3D" id="3.40.220.10">
    <property type="entry name" value="Leucine Aminopeptidase, subunit E, domain 1"/>
    <property type="match status" value="2"/>
</dbReference>
<feature type="compositionally biased region" description="Polar residues" evidence="6">
    <location>
        <begin position="866"/>
        <end position="875"/>
    </location>
</feature>
<feature type="region of interest" description="Disordered" evidence="6">
    <location>
        <begin position="507"/>
        <end position="528"/>
    </location>
</feature>
<dbReference type="EMBL" id="RCHS01001028">
    <property type="protein sequence ID" value="RMX55599.1"/>
    <property type="molecule type" value="Genomic_DNA"/>
</dbReference>
<evidence type="ECO:0000313" key="8">
    <source>
        <dbReference type="EMBL" id="RMX55599.1"/>
    </source>
</evidence>
<feature type="region of interest" description="Disordered" evidence="6">
    <location>
        <begin position="783"/>
        <end position="878"/>
    </location>
</feature>
<evidence type="ECO:0000256" key="2">
    <source>
        <dbReference type="ARBA" id="ARBA00004906"/>
    </source>
</evidence>
<organism evidence="8 9">
    <name type="scientific">Pocillopora damicornis</name>
    <name type="common">Cauliflower coral</name>
    <name type="synonym">Millepora damicornis</name>
    <dbReference type="NCBI Taxonomy" id="46731"/>
    <lineage>
        <taxon>Eukaryota</taxon>
        <taxon>Metazoa</taxon>
        <taxon>Cnidaria</taxon>
        <taxon>Anthozoa</taxon>
        <taxon>Hexacorallia</taxon>
        <taxon>Scleractinia</taxon>
        <taxon>Astrocoeniina</taxon>
        <taxon>Pocilloporidae</taxon>
        <taxon>Pocillopora</taxon>
    </lineage>
</organism>
<evidence type="ECO:0000256" key="3">
    <source>
        <dbReference type="ARBA" id="ARBA00012483"/>
    </source>
</evidence>
<feature type="domain" description="Macro" evidence="7">
    <location>
        <begin position="534"/>
        <end position="724"/>
    </location>
</feature>
<protein>
    <recommendedName>
        <fullName evidence="3">RING-type E3 ubiquitin transferase</fullName>
        <ecNumber evidence="3">2.3.2.27</ecNumber>
    </recommendedName>
</protein>
<feature type="region of interest" description="Disordered" evidence="6">
    <location>
        <begin position="401"/>
        <end position="459"/>
    </location>
</feature>
<feature type="domain" description="Macro" evidence="7">
    <location>
        <begin position="890"/>
        <end position="1080"/>
    </location>
</feature>
<dbReference type="InterPro" id="IPR002589">
    <property type="entry name" value="Macro_dom"/>
</dbReference>
<feature type="region of interest" description="Disordered" evidence="6">
    <location>
        <begin position="193"/>
        <end position="219"/>
    </location>
</feature>
<dbReference type="EC" id="2.3.2.27" evidence="3"/>
<sequence>MAAKPIFVDEPWNPQPRNTSVANKSVVVKNLSPSTSKEAIIIYFQRRRNGGGEVDGVCLRSEGVAVVTFEKEEDGVQVKVERIIQTSNQVFGKVAARLDPESLGLSFSSLEEILQSIKDKTVEWRRIFDGFVVSGTFEQIEEVHNSLQKIKSIRSYQGKRETAQTDCKRSAYPMAFGQSPRTGKLFTEPAIGRKHSNIDRNSTGRANLRDSQGRGSNHRMNILNSKMKNKGEDKLVQLQAFTHGSVVPSFEFPGAESTPSIEQKRESEKNSSGRDQCQAKGLKTEHLMATADRKMKTDEARKLEDEFKKSQILGVGERRLNREEARKFSDHGSPQIMPQNYKGPTELSASRKHKVENTSLDGKTIVTRSETPIHKVTNKEICGTGQGTTTESCAIKKSCVEDDPNERTEDTEPVTDRASNDVSRTTSEPAPYTNGAETRGNHQNQDETEPFETLSRKQQGGYNNGLWDVREKGNSLLGNEGEAVISDHIEENDIIETPQRNEICEKQVHPQSKGPHSPSESIKEPESTIATRESNHIKFLTETGITVLLLKGDITNHHVDLLIRPANPSLCYKEGPSNQIQEIEDTLVKDECQRITQGQETPKYGEAFFTDGGNLPCKAVLHVILPLWIEEKKDTKELKHLIHMCLKEGLILASEHGHKSVALPPLGQGGNPIPVRFSAEVTTRIIATFSRSVSPLHNGVTDFHIVCKDDATFSIFAKKLREFSFREKQQPYFAQAEDKAVPYESISRCGTGLKKDELSSLKGTPCQENQHVTMLPVSKSDLTSQPASFFHGTESRKNRLTQNEAKPCEALPKSRQDNANNRLKNVKEKENDFLENGGEAVTNHPKGEKSLIEAPKQSEICGEGTYQHSKSPNSEESIEDAESSTTVMRNNHMKFSTETGITVMLFKGNVTSHNADVLISPANPSLCYKVGLSKQIPEAGGSYAKDKCLVLTQGQKMLKYGEVLVTGSGNLPCKAVFHAILPPWTDCEEDKKKLKRQIHNCLKDGLMLASGHRHRSVAFRLLGQEWNPIPVHVSAEVITRVIADYSKDVGPLHSGVTNAHVVCEDEASFELFAKELEEFSFPHKQQKHFKTRNKLYEDYKAVANESTRISGCIKDKSSAPEEKSRQSAALSISFKTDPVPEEENGTTQMVSPREEIVTSSIEIKSSEELSAVGEKMTMIEVEDLLQPEEARAFEILEATSGRHLLKSVGEVSKSVPEGESLNREIAEEFKRDEFEEQVTVNRDFENKSSVQLQQCTAVDPFSTQEAMEQHHAQRSIRHITNLPPLSMGMDKIIRRSSNSSSLHDGGRLLEGFMSPTIESLINADLHLGAQGLKLLHDDDDDVKKKEDLEESSSLNSHEKNSSTASSVPHLICLQSNENMPHNSRRKVEKILDSNMELETPDILETTIQNSPSLRTIDDENGLQTLPEKNVSAETAQPRNARTLCALCQEAVDHLAIENSNTCEKHKFCDDCTQKAFSFSDDCPACADAYGLINPKRVDIVTLKRRSNLDTKDTHPSTSDSISPVERPSIAHRSVGPQGNQPPGEMMWKKYSEDLTGFEGYGTIVTTFTFYDGVQSPEHPTPGKSYKGISCMAYFPNSQEGKGVLKLLRKAFDARLVFTISQTAAEESGQVVLDGLELKTTAESYLRNGQPDVDYFSRLKGQLAAKGIC</sequence>
<proteinExistence type="predicted"/>
<dbReference type="PROSITE" id="PS51154">
    <property type="entry name" value="MACRO"/>
    <property type="match status" value="2"/>
</dbReference>
<gene>
    <name evidence="8" type="ORF">pdam_00001723</name>
</gene>
<dbReference type="Gene3D" id="3.30.70.330">
    <property type="match status" value="1"/>
</dbReference>
<dbReference type="Pfam" id="PF18102">
    <property type="entry name" value="DTC"/>
    <property type="match status" value="1"/>
</dbReference>
<comment type="catalytic activity">
    <reaction evidence="1">
        <text>S-ubiquitinyl-[E2 ubiquitin-conjugating enzyme]-L-cysteine + [acceptor protein]-L-lysine = [E2 ubiquitin-conjugating enzyme]-L-cysteine + N(6)-ubiquitinyl-[acceptor protein]-L-lysine.</text>
        <dbReference type="EC" id="2.3.2.27"/>
    </reaction>
</comment>
<dbReference type="Gene3D" id="3.30.390.130">
    <property type="match status" value="1"/>
</dbReference>
<feature type="region of interest" description="Disordered" evidence="6">
    <location>
        <begin position="248"/>
        <end position="280"/>
    </location>
</feature>
<evidence type="ECO:0000256" key="4">
    <source>
        <dbReference type="ARBA" id="ARBA00022679"/>
    </source>
</evidence>
<feature type="compositionally biased region" description="Basic and acidic residues" evidence="6">
    <location>
        <begin position="1113"/>
        <end position="1125"/>
    </location>
</feature>
<feature type="compositionally biased region" description="Basic and acidic residues" evidence="6">
    <location>
        <begin position="405"/>
        <end position="419"/>
    </location>
</feature>
<dbReference type="Pfam" id="PF01661">
    <property type="entry name" value="Macro"/>
    <property type="match status" value="2"/>
</dbReference>
<evidence type="ECO:0000256" key="5">
    <source>
        <dbReference type="ARBA" id="ARBA00022723"/>
    </source>
</evidence>
<evidence type="ECO:0000256" key="6">
    <source>
        <dbReference type="SAM" id="MobiDB-lite"/>
    </source>
</evidence>
<dbReference type="PANTHER" id="PTHR12622">
    <property type="entry name" value="DELTEX-RELATED"/>
    <property type="match status" value="1"/>
</dbReference>
<dbReference type="InterPro" id="IPR039396">
    <property type="entry name" value="Deltex_C"/>
</dbReference>
<keyword evidence="9" id="KW-1185">Reference proteome</keyword>